<sequence length="107" mass="12150">MHKGRTKVLAPPNTAGCVKILLNKVAALLKMVNTFDTVAPTELFTEDLGFFNVDPLLPHQMLPHLEESYRILIRVIRVEIIGCSFIELYSFLPPHFFCQNLLLLLSN</sequence>
<proteinExistence type="predicted"/>
<dbReference type="AlphaFoldDB" id="A0A0V0HAK2"/>
<evidence type="ECO:0000313" key="1">
    <source>
        <dbReference type="EMBL" id="JAP17203.1"/>
    </source>
</evidence>
<protein>
    <submittedName>
        <fullName evidence="1">Putative ovule protein</fullName>
    </submittedName>
</protein>
<dbReference type="EMBL" id="GEDG01022824">
    <property type="protein sequence ID" value="JAP17203.1"/>
    <property type="molecule type" value="Transcribed_RNA"/>
</dbReference>
<reference evidence="1" key="1">
    <citation type="submission" date="2015-12" db="EMBL/GenBank/DDBJ databases">
        <title>Gene expression during late stages of embryo sac development: a critical building block for successful pollen-pistil interactions.</title>
        <authorList>
            <person name="Liu Y."/>
            <person name="Joly V."/>
            <person name="Sabar M."/>
            <person name="Matton D.P."/>
        </authorList>
    </citation>
    <scope>NUCLEOTIDE SEQUENCE</scope>
</reference>
<organism evidence="1">
    <name type="scientific">Solanum chacoense</name>
    <name type="common">Chaco potato</name>
    <dbReference type="NCBI Taxonomy" id="4108"/>
    <lineage>
        <taxon>Eukaryota</taxon>
        <taxon>Viridiplantae</taxon>
        <taxon>Streptophyta</taxon>
        <taxon>Embryophyta</taxon>
        <taxon>Tracheophyta</taxon>
        <taxon>Spermatophyta</taxon>
        <taxon>Magnoliopsida</taxon>
        <taxon>eudicotyledons</taxon>
        <taxon>Gunneridae</taxon>
        <taxon>Pentapetalae</taxon>
        <taxon>asterids</taxon>
        <taxon>lamiids</taxon>
        <taxon>Solanales</taxon>
        <taxon>Solanaceae</taxon>
        <taxon>Solanoideae</taxon>
        <taxon>Solaneae</taxon>
        <taxon>Solanum</taxon>
    </lineage>
</organism>
<accession>A0A0V0HAK2</accession>
<name>A0A0V0HAK2_SOLCH</name>